<feature type="transmembrane region" description="Helical" evidence="6">
    <location>
        <begin position="147"/>
        <end position="169"/>
    </location>
</feature>
<dbReference type="EMBL" id="FUWS01000003">
    <property type="protein sequence ID" value="SJZ75755.1"/>
    <property type="molecule type" value="Genomic_DNA"/>
</dbReference>
<dbReference type="PANTHER" id="PTHR30294:SF38">
    <property type="entry name" value="TRANSPORT PERMEASE PROTEIN"/>
    <property type="match status" value="1"/>
</dbReference>
<keyword evidence="9" id="KW-1185">Reference proteome</keyword>
<name>A0A1T4N9D2_9ACTN</name>
<dbReference type="PANTHER" id="PTHR30294">
    <property type="entry name" value="MEMBRANE COMPONENT OF ABC TRANSPORTER YHHJ-RELATED"/>
    <property type="match status" value="1"/>
</dbReference>
<organism evidence="8 9">
    <name type="scientific">Marinactinospora thermotolerans DSM 45154</name>
    <dbReference type="NCBI Taxonomy" id="1122192"/>
    <lineage>
        <taxon>Bacteria</taxon>
        <taxon>Bacillati</taxon>
        <taxon>Actinomycetota</taxon>
        <taxon>Actinomycetes</taxon>
        <taxon>Streptosporangiales</taxon>
        <taxon>Nocardiopsidaceae</taxon>
        <taxon>Marinactinospora</taxon>
    </lineage>
</organism>
<comment type="subcellular location">
    <subcellularLocation>
        <location evidence="1">Cell membrane</location>
        <topology evidence="1">Multi-pass membrane protein</topology>
    </subcellularLocation>
</comment>
<evidence type="ECO:0000256" key="3">
    <source>
        <dbReference type="ARBA" id="ARBA00022692"/>
    </source>
</evidence>
<dbReference type="OrthoDB" id="9786643at2"/>
<keyword evidence="3 6" id="KW-0812">Transmembrane</keyword>
<feature type="transmembrane region" description="Helical" evidence="6">
    <location>
        <begin position="202"/>
        <end position="223"/>
    </location>
</feature>
<evidence type="ECO:0000256" key="4">
    <source>
        <dbReference type="ARBA" id="ARBA00022989"/>
    </source>
</evidence>
<evidence type="ECO:0000256" key="2">
    <source>
        <dbReference type="ARBA" id="ARBA00022475"/>
    </source>
</evidence>
<reference evidence="8 9" key="1">
    <citation type="submission" date="2017-02" db="EMBL/GenBank/DDBJ databases">
        <authorList>
            <person name="Peterson S.W."/>
        </authorList>
    </citation>
    <scope>NUCLEOTIDE SEQUENCE [LARGE SCALE GENOMIC DNA]</scope>
    <source>
        <strain evidence="8 9">DSM 45154</strain>
    </source>
</reference>
<dbReference type="GO" id="GO:0140359">
    <property type="term" value="F:ABC-type transporter activity"/>
    <property type="evidence" value="ECO:0007669"/>
    <property type="project" value="InterPro"/>
</dbReference>
<dbReference type="GO" id="GO:0005886">
    <property type="term" value="C:plasma membrane"/>
    <property type="evidence" value="ECO:0007669"/>
    <property type="project" value="UniProtKB-SubCell"/>
</dbReference>
<keyword evidence="2" id="KW-1003">Cell membrane</keyword>
<dbReference type="InterPro" id="IPR051449">
    <property type="entry name" value="ABC-2_transporter_component"/>
</dbReference>
<keyword evidence="5 6" id="KW-0472">Membrane</keyword>
<evidence type="ECO:0000256" key="5">
    <source>
        <dbReference type="ARBA" id="ARBA00023136"/>
    </source>
</evidence>
<dbReference type="STRING" id="1122192.SAMN02745673_01339"/>
<dbReference type="Proteomes" id="UP000190637">
    <property type="component" value="Unassembled WGS sequence"/>
</dbReference>
<feature type="domain" description="ABC-2 type transporter transmembrane" evidence="7">
    <location>
        <begin position="62"/>
        <end position="256"/>
    </location>
</feature>
<feature type="transmembrane region" description="Helical" evidence="6">
    <location>
        <begin position="243"/>
        <end position="261"/>
    </location>
</feature>
<feature type="transmembrane region" description="Helical" evidence="6">
    <location>
        <begin position="30"/>
        <end position="47"/>
    </location>
</feature>
<accession>A0A1T4N9D2</accession>
<sequence length="285" mass="30680">MNNITVNAVLAGASRGWEEYRQSFSNSQDLFNYFGTSGVFLVVAFLLQDSTVEGAEVSVGAMIIASAIGFLVAMGGIITVAQILATEREDGTLLRAKALPKGMVGYFVGKAVHVLLVTATNTAIVLFPPFLLIDGFAFGTQGDWFTFAWVLLLGITATVPIGAVLGSLIKSPRSTMGLLMIPVMGLTMISGIFFQFSAVHEWAQWIAQVFPLYWVGLGMRSVFLPDAMLAVEIGESWRHLETAGVLGLWTVVGLVVAPILLRRAAQRESGSRMAEAREKAMQSTV</sequence>
<proteinExistence type="predicted"/>
<feature type="transmembrane region" description="Helical" evidence="6">
    <location>
        <begin position="104"/>
        <end position="127"/>
    </location>
</feature>
<feature type="transmembrane region" description="Helical" evidence="6">
    <location>
        <begin position="176"/>
        <end position="196"/>
    </location>
</feature>
<evidence type="ECO:0000313" key="8">
    <source>
        <dbReference type="EMBL" id="SJZ75755.1"/>
    </source>
</evidence>
<dbReference type="Pfam" id="PF12698">
    <property type="entry name" value="ABC2_membrane_3"/>
    <property type="match status" value="1"/>
</dbReference>
<dbReference type="InterPro" id="IPR013525">
    <property type="entry name" value="ABC2_TM"/>
</dbReference>
<dbReference type="AlphaFoldDB" id="A0A1T4N9D2"/>
<evidence type="ECO:0000256" key="6">
    <source>
        <dbReference type="SAM" id="Phobius"/>
    </source>
</evidence>
<evidence type="ECO:0000256" key="1">
    <source>
        <dbReference type="ARBA" id="ARBA00004651"/>
    </source>
</evidence>
<feature type="transmembrane region" description="Helical" evidence="6">
    <location>
        <begin position="59"/>
        <end position="84"/>
    </location>
</feature>
<gene>
    <name evidence="8" type="ORF">SAMN02745673_01339</name>
</gene>
<evidence type="ECO:0000259" key="7">
    <source>
        <dbReference type="Pfam" id="PF12698"/>
    </source>
</evidence>
<keyword evidence="4 6" id="KW-1133">Transmembrane helix</keyword>
<evidence type="ECO:0000313" key="9">
    <source>
        <dbReference type="Proteomes" id="UP000190637"/>
    </source>
</evidence>
<protein>
    <submittedName>
        <fullName evidence="8">ABC-2 type transport system permease protein</fullName>
    </submittedName>
</protein>
<dbReference type="RefSeq" id="WP_078760732.1">
    <property type="nucleotide sequence ID" value="NZ_FUWS01000003.1"/>
</dbReference>